<evidence type="ECO:0000313" key="2">
    <source>
        <dbReference type="EMBL" id="TCL39944.1"/>
    </source>
</evidence>
<name>A0A4R1Q4E3_9FIRM</name>
<feature type="region of interest" description="Disordered" evidence="1">
    <location>
        <begin position="269"/>
        <end position="305"/>
    </location>
</feature>
<dbReference type="AlphaFoldDB" id="A0A4R1Q4E3"/>
<gene>
    <name evidence="2" type="ORF">EV210_101142</name>
</gene>
<accession>A0A4R1Q4E3</accession>
<evidence type="ECO:0000313" key="3">
    <source>
        <dbReference type="Proteomes" id="UP000295063"/>
    </source>
</evidence>
<keyword evidence="3" id="KW-1185">Reference proteome</keyword>
<evidence type="ECO:0000256" key="1">
    <source>
        <dbReference type="SAM" id="MobiDB-lite"/>
    </source>
</evidence>
<reference evidence="2 3" key="1">
    <citation type="submission" date="2019-03" db="EMBL/GenBank/DDBJ databases">
        <title>Genomic Encyclopedia of Type Strains, Phase IV (KMG-IV): sequencing the most valuable type-strain genomes for metagenomic binning, comparative biology and taxonomic classification.</title>
        <authorList>
            <person name="Goeker M."/>
        </authorList>
    </citation>
    <scope>NUCLEOTIDE SEQUENCE [LARGE SCALE GENOMIC DNA]</scope>
    <source>
        <strain evidence="2 3">DSM 15969</strain>
    </source>
</reference>
<protein>
    <submittedName>
        <fullName evidence="2">Uncharacterized protein</fullName>
    </submittedName>
</protein>
<organism evidence="2 3">
    <name type="scientific">Anaerospora hongkongensis</name>
    <dbReference type="NCBI Taxonomy" id="244830"/>
    <lineage>
        <taxon>Bacteria</taxon>
        <taxon>Bacillati</taxon>
        <taxon>Bacillota</taxon>
        <taxon>Negativicutes</taxon>
        <taxon>Selenomonadales</taxon>
        <taxon>Sporomusaceae</taxon>
        <taxon>Anaerospora</taxon>
    </lineage>
</organism>
<comment type="caution">
    <text evidence="2">The sequence shown here is derived from an EMBL/GenBank/DDBJ whole genome shotgun (WGS) entry which is preliminary data.</text>
</comment>
<proteinExistence type="predicted"/>
<sequence length="377" mass="40822">MAILIPADNRWGEIGGLIGSYLAHQGAQKREREGMNQLLAAYNAKEQGIQKQQQEQSAAIDNTYIGNVPSLDDGMTAILGDDNAGEQKAVAQQSQQARNQYTTQKRNAEINPQKLSAADILSIATTGAKAGMSPDQAYKLAGTMAGDFNAKQDQARQAYLLNGFLTKYQGSPDYNSRNNALVEYMALTGNTKELPDIYKAGIGDYAIKEDDLGDRVVQTMYDKKGGPYGKVSMQQFGKGIDPTNKYTADMGYKGRIDTANINGQYGLLRKQTPSAGSSGKSGKGSGSNSEEKYYTGPSTNPKDVDTAKTMLASIASMNDAGEIRENLEAYENFFKKALGTEAAENHIAYILMESERRGLPNSYVSSTSGDGWQAKNR</sequence>
<dbReference type="RefSeq" id="WP_132074031.1">
    <property type="nucleotide sequence ID" value="NZ_SLUI01000001.1"/>
</dbReference>
<dbReference type="Proteomes" id="UP000295063">
    <property type="component" value="Unassembled WGS sequence"/>
</dbReference>
<dbReference type="EMBL" id="SLUI01000001">
    <property type="protein sequence ID" value="TCL39944.1"/>
    <property type="molecule type" value="Genomic_DNA"/>
</dbReference>